<organism evidence="3 4">
    <name type="scientific">Natrialba aegyptia DSM 13077</name>
    <dbReference type="NCBI Taxonomy" id="1227491"/>
    <lineage>
        <taxon>Archaea</taxon>
        <taxon>Methanobacteriati</taxon>
        <taxon>Methanobacteriota</taxon>
        <taxon>Stenosarchaea group</taxon>
        <taxon>Halobacteria</taxon>
        <taxon>Halobacteriales</taxon>
        <taxon>Natrialbaceae</taxon>
        <taxon>Natrialba</taxon>
    </lineage>
</organism>
<feature type="domain" description="Transcription regulator PadR N-terminal" evidence="2">
    <location>
        <begin position="41"/>
        <end position="97"/>
    </location>
</feature>
<name>M0BCL0_9EURY</name>
<evidence type="ECO:0000313" key="3">
    <source>
        <dbReference type="EMBL" id="ELZ07399.1"/>
    </source>
</evidence>
<comment type="caution">
    <text evidence="3">The sequence shown here is derived from an EMBL/GenBank/DDBJ whole genome shotgun (WGS) entry which is preliminary data.</text>
</comment>
<gene>
    <name evidence="3" type="ORF">C480_05066</name>
</gene>
<dbReference type="Gene3D" id="1.10.10.10">
    <property type="entry name" value="Winged helix-like DNA-binding domain superfamily/Winged helix DNA-binding domain"/>
    <property type="match status" value="1"/>
</dbReference>
<dbReference type="InterPro" id="IPR036388">
    <property type="entry name" value="WH-like_DNA-bd_sf"/>
</dbReference>
<dbReference type="RefSeq" id="WP_006664531.1">
    <property type="nucleotide sequence ID" value="NZ_AOIP01000015.1"/>
</dbReference>
<evidence type="ECO:0000256" key="1">
    <source>
        <dbReference type="SAM" id="MobiDB-lite"/>
    </source>
</evidence>
<dbReference type="InterPro" id="IPR005149">
    <property type="entry name" value="Tscrpt_reg_PadR_N"/>
</dbReference>
<dbReference type="AlphaFoldDB" id="M0BCL0"/>
<keyword evidence="4" id="KW-1185">Reference proteome</keyword>
<dbReference type="EMBL" id="AOIP01000015">
    <property type="protein sequence ID" value="ELZ07399.1"/>
    <property type="molecule type" value="Genomic_DNA"/>
</dbReference>
<sequence length="122" mass="14354">MCRNIPTNHDDNDEHESSIDGSTPPRPLTNLTGFKRDQLFVIRLLAERNPHGLVIKDKLDCYYDEDINQGRLYQNLSELVDEGYVEKHPLDGRTNAYRPSTHANRRLEEHHEWERHCLFCDP</sequence>
<dbReference type="Pfam" id="PF03551">
    <property type="entry name" value="PadR"/>
    <property type="match status" value="1"/>
</dbReference>
<evidence type="ECO:0000259" key="2">
    <source>
        <dbReference type="Pfam" id="PF03551"/>
    </source>
</evidence>
<feature type="region of interest" description="Disordered" evidence="1">
    <location>
        <begin position="1"/>
        <end position="30"/>
    </location>
</feature>
<dbReference type="PATRIC" id="fig|1227491.4.peg.1038"/>
<proteinExistence type="predicted"/>
<dbReference type="Proteomes" id="UP000011591">
    <property type="component" value="Unassembled WGS sequence"/>
</dbReference>
<reference evidence="3 4" key="1">
    <citation type="journal article" date="2014" name="PLoS Genet.">
        <title>Phylogenetically driven sequencing of extremely halophilic archaea reveals strategies for static and dynamic osmo-response.</title>
        <authorList>
            <person name="Becker E.A."/>
            <person name="Seitzer P.M."/>
            <person name="Tritt A."/>
            <person name="Larsen D."/>
            <person name="Krusor M."/>
            <person name="Yao A.I."/>
            <person name="Wu D."/>
            <person name="Madern D."/>
            <person name="Eisen J.A."/>
            <person name="Darling A.E."/>
            <person name="Facciotti M.T."/>
        </authorList>
    </citation>
    <scope>NUCLEOTIDE SEQUENCE [LARGE SCALE GENOMIC DNA]</scope>
    <source>
        <strain evidence="3 4">DSM 13077</strain>
    </source>
</reference>
<feature type="compositionally biased region" description="Basic and acidic residues" evidence="1">
    <location>
        <begin position="8"/>
        <end position="18"/>
    </location>
</feature>
<accession>M0BCL0</accession>
<evidence type="ECO:0000313" key="4">
    <source>
        <dbReference type="Proteomes" id="UP000011591"/>
    </source>
</evidence>
<dbReference type="OrthoDB" id="167028at2157"/>
<dbReference type="InterPro" id="IPR036390">
    <property type="entry name" value="WH_DNA-bd_sf"/>
</dbReference>
<protein>
    <submittedName>
        <fullName evidence="3">Transcription regulator</fullName>
    </submittedName>
</protein>
<dbReference type="SUPFAM" id="SSF46785">
    <property type="entry name" value="Winged helix' DNA-binding domain"/>
    <property type="match status" value="1"/>
</dbReference>